<dbReference type="AlphaFoldDB" id="A0A140IEA0"/>
<sequence>MSAIYTCCEDNRRTAVALHPTLNGIDHLEVLDLDAPAGSPRQRTLMIRLLKPVPAGLTRDNLRIDGGERIREVGIEWVAAADAPPPAANAAEQAFFTALDAAEHVLLVRTDSEGDHSLYRLALVLGVASEHPLPGFDPRLSSIDFRFKVECPSDFDCAPQHDCPQGAPPAPDLNYLARDYASLRRLLIDRLSRTVPGWRDRSPADLATTLAELIAYVGDLQHYQLDAIATEAYLGTARRRTSLRRHALLVDYPLHEGCNARSWLHLDVAGGPFALPAGIRFYTRVPGIPPRIDADSPEERNALQAGPLVFEPIHAPTLRETHNRFELYTWGDARCCLPAGATGATLRGHHPELAAGEVLIFQEICGPLTGLAEDADPARRHAVRVTAVLAFAGSDRLTDPLDGSEITEIRWHADDALPFSLCLSSETDAAHGSRQIDGVSIALGNNLLVDHGRSVVGEHLGRVPAPRLHYPPRRGDACQRTEPEPLPPRYRPQLAEGPVTHQGTVLRVVPHDGGSRHERVTFDLDAPAAAAVRWRAADALPAIELADDSGRPWTARRDLLASRASDTHFVLETEDDGSARLRFGDDVHGRRPDSGTTFTARYRIGNGPQGNVGADSIAHAVTSEGRIQSVTNPLPARGGLAPETAAALRRAAPQAFRTQQRAVTPADYAEVTERLDDVQRATATLRWTGSWHTVLIAVDRRAGRAVDGGFAADVRAHLERFRMAGHDLRIDEPIPVSLELDLLVCVNRAHFRSDVRRGLLQALGSRSLPDGRRGLFHPDNFSFGQTVFLGPIQAAARSVAGVDSVQVTRFQRQGQADPRPLADGFMALGRLEIARLANDPNFPEHGVLRLDLHGGK</sequence>
<evidence type="ECO:0000313" key="2">
    <source>
        <dbReference type="Proteomes" id="UP000036902"/>
    </source>
</evidence>
<protein>
    <submittedName>
        <fullName evidence="1">Putative baseplate assembly protein</fullName>
    </submittedName>
</protein>
<gene>
    <name evidence="1" type="ORF">AC731_003450</name>
</gene>
<evidence type="ECO:0000313" key="1">
    <source>
        <dbReference type="EMBL" id="AMO36075.1"/>
    </source>
</evidence>
<dbReference type="NCBIfam" id="TIGR02243">
    <property type="entry name" value="putative baseplate assembly protein"/>
    <property type="match status" value="1"/>
</dbReference>
<dbReference type="Proteomes" id="UP000036902">
    <property type="component" value="Chromosome"/>
</dbReference>
<proteinExistence type="predicted"/>
<name>A0A140IEA0_9RHOO</name>
<dbReference type="STRING" id="1134435.AC731_003450"/>
<organism evidence="1 2">
    <name type="scientific">Thauera humireducens</name>
    <dbReference type="NCBI Taxonomy" id="1134435"/>
    <lineage>
        <taxon>Bacteria</taxon>
        <taxon>Pseudomonadati</taxon>
        <taxon>Pseudomonadota</taxon>
        <taxon>Betaproteobacteria</taxon>
        <taxon>Rhodocyclales</taxon>
        <taxon>Zoogloeaceae</taxon>
        <taxon>Thauera</taxon>
    </lineage>
</organism>
<accession>A0A140IEA0</accession>
<dbReference type="EMBL" id="CP014646">
    <property type="protein sequence ID" value="AMO36075.1"/>
    <property type="molecule type" value="Genomic_DNA"/>
</dbReference>
<dbReference type="InterPro" id="IPR011749">
    <property type="entry name" value="CHP02243"/>
</dbReference>
<reference evidence="2" key="1">
    <citation type="submission" date="2016-03" db="EMBL/GenBank/DDBJ databases">
        <authorList>
            <person name="Ma C."/>
            <person name="Zhou S."/>
            <person name="Yang G."/>
        </authorList>
    </citation>
    <scope>NUCLEOTIDE SEQUENCE [LARGE SCALE GENOMIC DNA]</scope>
    <source>
        <strain evidence="2">SgZ-1</strain>
    </source>
</reference>
<dbReference type="KEGG" id="thu:AC731_003450"/>
<dbReference type="RefSeq" id="WP_048709260.1">
    <property type="nucleotide sequence ID" value="NZ_CP014646.1"/>
</dbReference>
<keyword evidence="2" id="KW-1185">Reference proteome</keyword>